<accession>A0AAV2ACC5</accession>
<dbReference type="SMART" id="SM00516">
    <property type="entry name" value="SEC14"/>
    <property type="match status" value="1"/>
</dbReference>
<dbReference type="InterPro" id="IPR051064">
    <property type="entry name" value="SEC14/CRAL-TRIO_domain"/>
</dbReference>
<reference evidence="3 4" key="1">
    <citation type="submission" date="2024-04" db="EMBL/GenBank/DDBJ databases">
        <authorList>
            <person name="Rising A."/>
            <person name="Reimegard J."/>
            <person name="Sonavane S."/>
            <person name="Akerstrom W."/>
            <person name="Nylinder S."/>
            <person name="Hedman E."/>
            <person name="Kallberg Y."/>
        </authorList>
    </citation>
    <scope>NUCLEOTIDE SEQUENCE [LARGE SCALE GENOMIC DNA]</scope>
</reference>
<dbReference type="Gene3D" id="2.60.120.680">
    <property type="entry name" value="GOLD domain"/>
    <property type="match status" value="1"/>
</dbReference>
<proteinExistence type="predicted"/>
<organism evidence="3 4">
    <name type="scientific">Larinioides sclopetarius</name>
    <dbReference type="NCBI Taxonomy" id="280406"/>
    <lineage>
        <taxon>Eukaryota</taxon>
        <taxon>Metazoa</taxon>
        <taxon>Ecdysozoa</taxon>
        <taxon>Arthropoda</taxon>
        <taxon>Chelicerata</taxon>
        <taxon>Arachnida</taxon>
        <taxon>Araneae</taxon>
        <taxon>Araneomorphae</taxon>
        <taxon>Entelegynae</taxon>
        <taxon>Araneoidea</taxon>
        <taxon>Araneidae</taxon>
        <taxon>Larinioides</taxon>
    </lineage>
</organism>
<evidence type="ECO:0000313" key="3">
    <source>
        <dbReference type="EMBL" id="CAL1281312.1"/>
    </source>
</evidence>
<keyword evidence="4" id="KW-1185">Reference proteome</keyword>
<dbReference type="InterPro" id="IPR009038">
    <property type="entry name" value="GOLD_dom"/>
</dbReference>
<evidence type="ECO:0008006" key="5">
    <source>
        <dbReference type="Google" id="ProtNLM"/>
    </source>
</evidence>
<evidence type="ECO:0000259" key="2">
    <source>
        <dbReference type="PROSITE" id="PS50866"/>
    </source>
</evidence>
<dbReference type="AlphaFoldDB" id="A0AAV2ACC5"/>
<dbReference type="PROSITE" id="PS50191">
    <property type="entry name" value="CRAL_TRIO"/>
    <property type="match status" value="1"/>
</dbReference>
<dbReference type="GO" id="GO:0005737">
    <property type="term" value="C:cytoplasm"/>
    <property type="evidence" value="ECO:0007669"/>
    <property type="project" value="TreeGrafter"/>
</dbReference>
<dbReference type="Pfam" id="PF00650">
    <property type="entry name" value="CRAL_TRIO"/>
    <property type="match status" value="1"/>
</dbReference>
<name>A0AAV2ACC5_9ARAC</name>
<feature type="domain" description="GOLD" evidence="2">
    <location>
        <begin position="282"/>
        <end position="400"/>
    </location>
</feature>
<dbReference type="CDD" id="cd00170">
    <property type="entry name" value="SEC14"/>
    <property type="match status" value="1"/>
</dbReference>
<dbReference type="InterPro" id="IPR001251">
    <property type="entry name" value="CRAL-TRIO_dom"/>
</dbReference>
<dbReference type="Proteomes" id="UP001497382">
    <property type="component" value="Unassembled WGS sequence"/>
</dbReference>
<dbReference type="InterPro" id="IPR036865">
    <property type="entry name" value="CRAL-TRIO_dom_sf"/>
</dbReference>
<dbReference type="PROSITE" id="PS50866">
    <property type="entry name" value="GOLD"/>
    <property type="match status" value="1"/>
</dbReference>
<dbReference type="SUPFAM" id="SSF101576">
    <property type="entry name" value="Supernatant protein factor (SPF), C-terminal domain"/>
    <property type="match status" value="1"/>
</dbReference>
<dbReference type="PANTHER" id="PTHR23324">
    <property type="entry name" value="SEC14 RELATED PROTEIN"/>
    <property type="match status" value="1"/>
</dbReference>
<comment type="caution">
    <text evidence="3">The sequence shown here is derived from an EMBL/GenBank/DDBJ whole genome shotgun (WGS) entry which is preliminary data.</text>
</comment>
<dbReference type="InterPro" id="IPR036273">
    <property type="entry name" value="CRAL/TRIO_N_dom_sf"/>
</dbReference>
<dbReference type="InterPro" id="IPR036598">
    <property type="entry name" value="GOLD_dom_sf"/>
</dbReference>
<protein>
    <recommendedName>
        <fullName evidence="5">SEC14-like protein 2</fullName>
    </recommendedName>
</protein>
<dbReference type="SUPFAM" id="SSF52087">
    <property type="entry name" value="CRAL/TRIO domain"/>
    <property type="match status" value="1"/>
</dbReference>
<dbReference type="EMBL" id="CAXIEN010000142">
    <property type="protein sequence ID" value="CAL1281312.1"/>
    <property type="molecule type" value="Genomic_DNA"/>
</dbReference>
<dbReference type="SUPFAM" id="SSF46938">
    <property type="entry name" value="CRAL/TRIO N-terminal domain"/>
    <property type="match status" value="1"/>
</dbReference>
<dbReference type="Gene3D" id="3.40.525.10">
    <property type="entry name" value="CRAL-TRIO lipid binding domain"/>
    <property type="match status" value="1"/>
</dbReference>
<feature type="domain" description="CRAL-TRIO" evidence="1">
    <location>
        <begin position="91"/>
        <end position="265"/>
    </location>
</feature>
<sequence length="410" mass="48044">MRNSNYFRNNLFIINMTVIEGISPKQQKVIDELRRRTINIVLPEMLEDELLFYRFAKARDFNLLDAEAMIRKSKTFIEERQLHKLLTDYKPPANLVKYVPTTLLCFDKEGCLVHHIDAGRVDAKGLWNLAKKEDLLKYFGYIIEKDTEKIFKDKDAKPKKTLYLPIFNMEELAYSTATHMKTLQYCLYFLKCYIDNFPERLKCAIVINAPSYFLWAFAVVKKVLPDTVIQKIRIFGRDGWKECLQEFVDADGLPAFLGGNRTDPNGNPQCKTFVKYGEPIPKKCYMCNERKQLASVSDSEKVSIKPFSKEEISFEVKEENSELEWEFEIKNRDIDFSMYFKEAIMKESQALELIPKQRVDTFYETEKGLFKCEKIGTYTLVFDNSYSWANAKEVYYRASVKSPNGNVQWT</sequence>
<evidence type="ECO:0000259" key="1">
    <source>
        <dbReference type="PROSITE" id="PS50191"/>
    </source>
</evidence>
<evidence type="ECO:0000313" key="4">
    <source>
        <dbReference type="Proteomes" id="UP001497382"/>
    </source>
</evidence>
<gene>
    <name evidence="3" type="ORF">LARSCL_LOCUS11500</name>
</gene>
<dbReference type="PANTHER" id="PTHR23324:SF83">
    <property type="entry name" value="SEC14-LIKE PROTEIN 2"/>
    <property type="match status" value="1"/>
</dbReference>